<evidence type="ECO:0000259" key="11">
    <source>
        <dbReference type="PROSITE" id="PS50892"/>
    </source>
</evidence>
<dbReference type="Pfam" id="PF13774">
    <property type="entry name" value="Longin"/>
    <property type="match status" value="1"/>
</dbReference>
<organism evidence="12 13">
    <name type="scientific">Syncephalis pseudoplumigaleata</name>
    <dbReference type="NCBI Taxonomy" id="1712513"/>
    <lineage>
        <taxon>Eukaryota</taxon>
        <taxon>Fungi</taxon>
        <taxon>Fungi incertae sedis</taxon>
        <taxon>Zoopagomycota</taxon>
        <taxon>Zoopagomycotina</taxon>
        <taxon>Zoopagomycetes</taxon>
        <taxon>Zoopagales</taxon>
        <taxon>Piptocephalidaceae</taxon>
        <taxon>Syncephalis</taxon>
    </lineage>
</organism>
<reference evidence="13" key="1">
    <citation type="journal article" date="2018" name="Nat. Microbiol.">
        <title>Leveraging single-cell genomics to expand the fungal tree of life.</title>
        <authorList>
            <person name="Ahrendt S.R."/>
            <person name="Quandt C.A."/>
            <person name="Ciobanu D."/>
            <person name="Clum A."/>
            <person name="Salamov A."/>
            <person name="Andreopoulos B."/>
            <person name="Cheng J.F."/>
            <person name="Woyke T."/>
            <person name="Pelin A."/>
            <person name="Henrissat B."/>
            <person name="Reynolds N.K."/>
            <person name="Benny G.L."/>
            <person name="Smith M.E."/>
            <person name="James T.Y."/>
            <person name="Grigoriev I.V."/>
        </authorList>
    </citation>
    <scope>NUCLEOTIDE SEQUENCE [LARGE SCALE GENOMIC DNA]</scope>
    <source>
        <strain evidence="13">Benny S71-1</strain>
    </source>
</reference>
<feature type="domain" description="V-SNARE coiled-coil homology" evidence="11">
    <location>
        <begin position="142"/>
        <end position="202"/>
    </location>
</feature>
<evidence type="ECO:0000313" key="12">
    <source>
        <dbReference type="EMBL" id="RKP25363.1"/>
    </source>
</evidence>
<dbReference type="GO" id="GO:0015031">
    <property type="term" value="P:protein transport"/>
    <property type="evidence" value="ECO:0007669"/>
    <property type="project" value="UniProtKB-KW"/>
</dbReference>
<keyword evidence="8" id="KW-0175">Coiled coil</keyword>
<comment type="similarity">
    <text evidence="1">Belongs to the synaptobrevin family.</text>
</comment>
<name>A0A4P9YYX6_9FUNG</name>
<dbReference type="InterPro" id="IPR051097">
    <property type="entry name" value="Synaptobrevin-like_transport"/>
</dbReference>
<keyword evidence="6 9" id="KW-0472">Membrane</keyword>
<comment type="subcellular location">
    <subcellularLocation>
        <location evidence="7">Endomembrane system</location>
        <topology evidence="7">Single-pass type IV membrane protein</topology>
    </subcellularLocation>
</comment>
<evidence type="ECO:0000259" key="10">
    <source>
        <dbReference type="PROSITE" id="PS50859"/>
    </source>
</evidence>
<gene>
    <name evidence="12" type="ORF">SYNPS1DRAFT_28903</name>
</gene>
<evidence type="ECO:0000313" key="13">
    <source>
        <dbReference type="Proteomes" id="UP000278143"/>
    </source>
</evidence>
<accession>A0A4P9YYX6</accession>
<dbReference type="SUPFAM" id="SSF64356">
    <property type="entry name" value="SNARE-like"/>
    <property type="match status" value="1"/>
</dbReference>
<evidence type="ECO:0000256" key="1">
    <source>
        <dbReference type="ARBA" id="ARBA00008025"/>
    </source>
</evidence>
<evidence type="ECO:0000256" key="4">
    <source>
        <dbReference type="ARBA" id="ARBA00022927"/>
    </source>
</evidence>
<dbReference type="Gene3D" id="3.30.450.50">
    <property type="entry name" value="Longin domain"/>
    <property type="match status" value="1"/>
</dbReference>
<dbReference type="FunFam" id="3.30.450.50:FF:000015">
    <property type="entry name" value="Synaptobrevin 2 isoform 1"/>
    <property type="match status" value="1"/>
</dbReference>
<dbReference type="Pfam" id="PF00957">
    <property type="entry name" value="Synaptobrevin"/>
    <property type="match status" value="1"/>
</dbReference>
<dbReference type="PANTHER" id="PTHR21136">
    <property type="entry name" value="SNARE PROTEINS"/>
    <property type="match status" value="1"/>
</dbReference>
<dbReference type="AlphaFoldDB" id="A0A4P9YYX6"/>
<dbReference type="PROSITE" id="PS50892">
    <property type="entry name" value="V_SNARE"/>
    <property type="match status" value="1"/>
</dbReference>
<dbReference type="GO" id="GO:0012505">
    <property type="term" value="C:endomembrane system"/>
    <property type="evidence" value="ECO:0007669"/>
    <property type="project" value="UniProtKB-SubCell"/>
</dbReference>
<evidence type="ECO:0000256" key="6">
    <source>
        <dbReference type="ARBA" id="ARBA00023136"/>
    </source>
</evidence>
<dbReference type="GO" id="GO:0005737">
    <property type="term" value="C:cytoplasm"/>
    <property type="evidence" value="ECO:0007669"/>
    <property type="project" value="UniProtKB-ARBA"/>
</dbReference>
<evidence type="ECO:0000256" key="7">
    <source>
        <dbReference type="ARBA" id="ARBA00046280"/>
    </source>
</evidence>
<evidence type="ECO:0000256" key="9">
    <source>
        <dbReference type="SAM" id="Phobius"/>
    </source>
</evidence>
<keyword evidence="2" id="KW-0813">Transport</keyword>
<dbReference type="EMBL" id="KZ989777">
    <property type="protein sequence ID" value="RKP25363.1"/>
    <property type="molecule type" value="Genomic_DNA"/>
</dbReference>
<protein>
    <submittedName>
        <fullName evidence="12">Synaptobrevin</fullName>
    </submittedName>
</protein>
<keyword evidence="5 9" id="KW-1133">Transmembrane helix</keyword>
<feature type="transmembrane region" description="Helical" evidence="9">
    <location>
        <begin position="206"/>
        <end position="225"/>
    </location>
</feature>
<keyword evidence="3 9" id="KW-0812">Transmembrane</keyword>
<keyword evidence="13" id="KW-1185">Reference proteome</keyword>
<evidence type="ECO:0000256" key="3">
    <source>
        <dbReference type="ARBA" id="ARBA00022692"/>
    </source>
</evidence>
<dbReference type="Proteomes" id="UP000278143">
    <property type="component" value="Unassembled WGS sequence"/>
</dbReference>
<sequence>MSIIYALVARSATILAEHTSSNGNFPTVTQHILEKIPEEDSKLTYVYDRYLFHYISQNGIVYMCMADDAFGRRIPFAFLEDIKTRFSSMYSAEQISSAIAYGMNEFSKIIAERMDFYSNSPSADRFRQVQGEIEQVKDVMVQNIGRHVECMHDRHADQWPLERVLERGERIDLLVDRTDQLNQAAFTFRKRSTALKRAMWWKNAKLMMMLGLVVVFFIYFIVSAACGFP</sequence>
<dbReference type="PANTHER" id="PTHR21136:SF168">
    <property type="entry name" value="VESICLE-ASSOCIATED MEMBRANE PROTEIN 9"/>
    <property type="match status" value="1"/>
</dbReference>
<dbReference type="CDD" id="cd14824">
    <property type="entry name" value="Longin"/>
    <property type="match status" value="1"/>
</dbReference>
<dbReference type="SMART" id="SM01270">
    <property type="entry name" value="Longin"/>
    <property type="match status" value="1"/>
</dbReference>
<dbReference type="InterPro" id="IPR010908">
    <property type="entry name" value="Longin_dom"/>
</dbReference>
<evidence type="ECO:0000256" key="8">
    <source>
        <dbReference type="PROSITE-ProRule" id="PRU00290"/>
    </source>
</evidence>
<dbReference type="Gene3D" id="1.20.5.110">
    <property type="match status" value="1"/>
</dbReference>
<dbReference type="InterPro" id="IPR042855">
    <property type="entry name" value="V_SNARE_CC"/>
</dbReference>
<dbReference type="OrthoDB" id="248747at2759"/>
<dbReference type="SUPFAM" id="SSF58038">
    <property type="entry name" value="SNARE fusion complex"/>
    <property type="match status" value="1"/>
</dbReference>
<keyword evidence="4" id="KW-0653">Protein transport</keyword>
<proteinExistence type="inferred from homology"/>
<feature type="domain" description="Longin" evidence="10">
    <location>
        <begin position="7"/>
        <end position="110"/>
    </location>
</feature>
<dbReference type="PROSITE" id="PS50859">
    <property type="entry name" value="LONGIN"/>
    <property type="match status" value="1"/>
</dbReference>
<dbReference type="FunFam" id="1.20.5.110:FF:000004">
    <property type="entry name" value="Vesicle-associated membrane protein 7"/>
    <property type="match status" value="1"/>
</dbReference>
<dbReference type="InterPro" id="IPR011012">
    <property type="entry name" value="Longin-like_dom_sf"/>
</dbReference>
<evidence type="ECO:0000256" key="5">
    <source>
        <dbReference type="ARBA" id="ARBA00022989"/>
    </source>
</evidence>
<feature type="non-terminal residue" evidence="12">
    <location>
        <position position="229"/>
    </location>
</feature>
<evidence type="ECO:0000256" key="2">
    <source>
        <dbReference type="ARBA" id="ARBA00022448"/>
    </source>
</evidence>